<dbReference type="RefSeq" id="XP_029373800.1">
    <property type="nucleotide sequence ID" value="XM_029517940.1"/>
</dbReference>
<feature type="transmembrane region" description="Helical" evidence="10">
    <location>
        <begin position="209"/>
        <end position="230"/>
    </location>
</feature>
<evidence type="ECO:0000256" key="2">
    <source>
        <dbReference type="ARBA" id="ARBA00022475"/>
    </source>
</evidence>
<dbReference type="RefSeq" id="XP_029373802.1">
    <property type="nucleotide sequence ID" value="XM_029517942.1"/>
</dbReference>
<evidence type="ECO:0000256" key="10">
    <source>
        <dbReference type="SAM" id="Phobius"/>
    </source>
</evidence>
<feature type="domain" description="G-protein coupled receptors family 1 profile" evidence="11">
    <location>
        <begin position="53"/>
        <end position="315"/>
    </location>
</feature>
<dbReference type="Proteomes" id="UP000472264">
    <property type="component" value="Chromosome 13"/>
</dbReference>
<evidence type="ECO:0000256" key="4">
    <source>
        <dbReference type="ARBA" id="ARBA00022989"/>
    </source>
</evidence>
<keyword evidence="5 9" id="KW-0297">G-protein coupled receptor</keyword>
<organism evidence="12 13">
    <name type="scientific">Echeneis naucrates</name>
    <name type="common">Live sharksucker</name>
    <dbReference type="NCBI Taxonomy" id="173247"/>
    <lineage>
        <taxon>Eukaryota</taxon>
        <taxon>Metazoa</taxon>
        <taxon>Chordata</taxon>
        <taxon>Craniata</taxon>
        <taxon>Vertebrata</taxon>
        <taxon>Euteleostomi</taxon>
        <taxon>Actinopterygii</taxon>
        <taxon>Neopterygii</taxon>
        <taxon>Teleostei</taxon>
        <taxon>Neoteleostei</taxon>
        <taxon>Acanthomorphata</taxon>
        <taxon>Carangaria</taxon>
        <taxon>Carangiformes</taxon>
        <taxon>Echeneidae</taxon>
        <taxon>Echeneis</taxon>
    </lineage>
</organism>
<accession>A0A665U7R5</accession>
<proteinExistence type="inferred from homology"/>
<reference evidence="12" key="3">
    <citation type="submission" date="2025-09" db="UniProtKB">
        <authorList>
            <consortium name="Ensembl"/>
        </authorList>
    </citation>
    <scope>IDENTIFICATION</scope>
</reference>
<dbReference type="CDD" id="cd14982">
    <property type="entry name" value="7tmA_purinoceptor-like"/>
    <property type="match status" value="1"/>
</dbReference>
<protein>
    <submittedName>
        <fullName evidence="12">P2Y purinoceptor 14-like</fullName>
    </submittedName>
</protein>
<name>A0A665U7R5_ECHNA</name>
<evidence type="ECO:0000256" key="6">
    <source>
        <dbReference type="ARBA" id="ARBA00023136"/>
    </source>
</evidence>
<dbReference type="InterPro" id="IPR000276">
    <property type="entry name" value="GPCR_Rhodpsn"/>
</dbReference>
<dbReference type="GO" id="GO:0005886">
    <property type="term" value="C:plasma membrane"/>
    <property type="evidence" value="ECO:0007669"/>
    <property type="project" value="UniProtKB-SubCell"/>
</dbReference>
<reference evidence="12" key="1">
    <citation type="submission" date="2021-04" db="EMBL/GenBank/DDBJ databases">
        <authorList>
            <consortium name="Wellcome Sanger Institute Data Sharing"/>
        </authorList>
    </citation>
    <scope>NUCLEOTIDE SEQUENCE [LARGE SCALE GENOMIC DNA]</scope>
</reference>
<dbReference type="PANTHER" id="PTHR24233:SF11">
    <property type="entry name" value="P2Y PURINOCEPTOR 14-LIKE"/>
    <property type="match status" value="1"/>
</dbReference>
<dbReference type="PRINTS" id="PR01157">
    <property type="entry name" value="P2YPURNOCPTR"/>
</dbReference>
<evidence type="ECO:0000256" key="3">
    <source>
        <dbReference type="ARBA" id="ARBA00022692"/>
    </source>
</evidence>
<feature type="transmembrane region" description="Helical" evidence="10">
    <location>
        <begin position="75"/>
        <end position="96"/>
    </location>
</feature>
<keyword evidence="2" id="KW-1003">Cell membrane</keyword>
<evidence type="ECO:0000256" key="5">
    <source>
        <dbReference type="ARBA" id="ARBA00023040"/>
    </source>
</evidence>
<sequence>MSSLGGVEEALSVNQSFFSKNMNNLTQCKQVDTSARIFFILPHSLVFLVGLFLNGLTLKVYFCHAQQQTSSSVTVYLKNLAAADFLLTLCLPIRIINYASSSALIRRAYCSFGASALYLNMYASILFMGYIAANRYQKIVHHLGSNILQTVKAAHIISTVTWTVLVAMMFTYVLMSLLTPEQLQGYSSVPITASCDSLHSQPLSVLYKALHSCCAAIFLLVLITLVFFYYSTSHRLSLAEQRHPASSCSKKLVKSRRNMLVLVSVFCICFVPYHLVRLPYVLLKGQCSMNQLFFYLKELAIMMSVLNVCLDPLIYFIFSKAFRAQLSMRRMFSSAKTDTRGTKSKRRSSDRRMNTTRVNKELISVMIKENSGL</sequence>
<dbReference type="SUPFAM" id="SSF81321">
    <property type="entry name" value="Family A G protein-coupled receptor-like"/>
    <property type="match status" value="1"/>
</dbReference>
<feature type="transmembrane region" description="Helical" evidence="10">
    <location>
        <begin position="116"/>
        <end position="133"/>
    </location>
</feature>
<dbReference type="PROSITE" id="PS00237">
    <property type="entry name" value="G_PROTEIN_RECEP_F1_1"/>
    <property type="match status" value="1"/>
</dbReference>
<dbReference type="GO" id="GO:0045028">
    <property type="term" value="F:G protein-coupled purinergic nucleotide receptor activity"/>
    <property type="evidence" value="ECO:0007669"/>
    <property type="project" value="TreeGrafter"/>
</dbReference>
<keyword evidence="7 9" id="KW-0675">Receptor</keyword>
<dbReference type="PANTHER" id="PTHR24233">
    <property type="entry name" value="P2Y PURINOCEPTOR-RELATED G-PROTEIN COUPLED RECEPTOR"/>
    <property type="match status" value="1"/>
</dbReference>
<gene>
    <name evidence="12" type="primary">LOC115053326</name>
</gene>
<feature type="transmembrane region" description="Helical" evidence="10">
    <location>
        <begin position="259"/>
        <end position="280"/>
    </location>
</feature>
<dbReference type="OMA" id="LPYAFMK"/>
<keyword evidence="8 9" id="KW-0807">Transducer</keyword>
<reference evidence="12" key="2">
    <citation type="submission" date="2025-08" db="UniProtKB">
        <authorList>
            <consortium name="Ensembl"/>
        </authorList>
    </citation>
    <scope>IDENTIFICATION</scope>
</reference>
<feature type="transmembrane region" description="Helical" evidence="10">
    <location>
        <begin position="153"/>
        <end position="175"/>
    </location>
</feature>
<feature type="transmembrane region" description="Helical" evidence="10">
    <location>
        <begin position="300"/>
        <end position="322"/>
    </location>
</feature>
<keyword evidence="6 10" id="KW-0472">Membrane</keyword>
<dbReference type="RefSeq" id="XP_029373801.1">
    <property type="nucleotide sequence ID" value="XM_029517941.1"/>
</dbReference>
<dbReference type="Gene3D" id="1.20.1070.10">
    <property type="entry name" value="Rhodopsin 7-helix transmembrane proteins"/>
    <property type="match status" value="1"/>
</dbReference>
<evidence type="ECO:0000259" key="11">
    <source>
        <dbReference type="PROSITE" id="PS50262"/>
    </source>
</evidence>
<dbReference type="AlphaFoldDB" id="A0A665U7R5"/>
<evidence type="ECO:0000256" key="1">
    <source>
        <dbReference type="ARBA" id="ARBA00004651"/>
    </source>
</evidence>
<dbReference type="PROSITE" id="PS50262">
    <property type="entry name" value="G_PROTEIN_RECEP_F1_2"/>
    <property type="match status" value="1"/>
</dbReference>
<dbReference type="OrthoDB" id="9947214at2759"/>
<keyword evidence="13" id="KW-1185">Reference proteome</keyword>
<comment type="similarity">
    <text evidence="9">Belongs to the G-protein coupled receptor 1 family.</text>
</comment>
<evidence type="ECO:0000256" key="8">
    <source>
        <dbReference type="ARBA" id="ARBA00023224"/>
    </source>
</evidence>
<evidence type="ECO:0000256" key="9">
    <source>
        <dbReference type="RuleBase" id="RU000688"/>
    </source>
</evidence>
<dbReference type="Ensembl" id="ENSENLT00000015925.1">
    <property type="protein sequence ID" value="ENSENLP00000015326.1"/>
    <property type="gene ID" value="ENSENLG00000007145.1"/>
</dbReference>
<dbReference type="Pfam" id="PF00001">
    <property type="entry name" value="7tm_1"/>
    <property type="match status" value="1"/>
</dbReference>
<keyword evidence="4 10" id="KW-1133">Transmembrane helix</keyword>
<dbReference type="GeneID" id="115053326"/>
<evidence type="ECO:0000313" key="13">
    <source>
        <dbReference type="Proteomes" id="UP000472264"/>
    </source>
</evidence>
<evidence type="ECO:0000313" key="12">
    <source>
        <dbReference type="Ensembl" id="ENSENLP00000015326.1"/>
    </source>
</evidence>
<dbReference type="InterPro" id="IPR017452">
    <property type="entry name" value="GPCR_Rhodpsn_7TM"/>
</dbReference>
<dbReference type="PRINTS" id="PR00237">
    <property type="entry name" value="GPCRRHODOPSN"/>
</dbReference>
<keyword evidence="3 9" id="KW-0812">Transmembrane</keyword>
<comment type="subcellular location">
    <subcellularLocation>
        <location evidence="1">Cell membrane</location>
        <topology evidence="1">Multi-pass membrane protein</topology>
    </subcellularLocation>
</comment>
<feature type="transmembrane region" description="Helical" evidence="10">
    <location>
        <begin position="40"/>
        <end position="63"/>
    </location>
</feature>
<evidence type="ECO:0000256" key="7">
    <source>
        <dbReference type="ARBA" id="ARBA00023170"/>
    </source>
</evidence>
<dbReference type="InParanoid" id="A0A665U7R5"/>